<dbReference type="InterPro" id="IPR020845">
    <property type="entry name" value="AMP-binding_CS"/>
</dbReference>
<dbReference type="OrthoDB" id="6509636at2759"/>
<dbReference type="InterPro" id="IPR042099">
    <property type="entry name" value="ANL_N_sf"/>
</dbReference>
<dbReference type="EMBL" id="KN833016">
    <property type="protein sequence ID" value="KIM78541.1"/>
    <property type="molecule type" value="Genomic_DNA"/>
</dbReference>
<keyword evidence="1" id="KW-0812">Transmembrane</keyword>
<dbReference type="HOGENOM" id="CLU_000022_59_2_1"/>
<evidence type="ECO:0000256" key="1">
    <source>
        <dbReference type="SAM" id="Phobius"/>
    </source>
</evidence>
<reference evidence="3 4" key="1">
    <citation type="submission" date="2014-04" db="EMBL/GenBank/DDBJ databases">
        <authorList>
            <consortium name="DOE Joint Genome Institute"/>
            <person name="Kuo A."/>
            <person name="Tarkka M."/>
            <person name="Buscot F."/>
            <person name="Kohler A."/>
            <person name="Nagy L.G."/>
            <person name="Floudas D."/>
            <person name="Copeland A."/>
            <person name="Barry K.W."/>
            <person name="Cichocki N."/>
            <person name="Veneault-Fourrey C."/>
            <person name="LaButti K."/>
            <person name="Lindquist E.A."/>
            <person name="Lipzen A."/>
            <person name="Lundell T."/>
            <person name="Morin E."/>
            <person name="Murat C."/>
            <person name="Sun H."/>
            <person name="Tunlid A."/>
            <person name="Henrissat B."/>
            <person name="Grigoriev I.V."/>
            <person name="Hibbett D.S."/>
            <person name="Martin F."/>
            <person name="Nordberg H.P."/>
            <person name="Cantor M.N."/>
            <person name="Hua S.X."/>
        </authorList>
    </citation>
    <scope>NUCLEOTIDE SEQUENCE [LARGE SCALE GENOMIC DNA]</scope>
    <source>
        <strain evidence="3 4">F 1598</strain>
    </source>
</reference>
<dbReference type="STRING" id="765440.A0A0C3FF04"/>
<dbReference type="InParanoid" id="A0A0C3FF04"/>
<evidence type="ECO:0000313" key="3">
    <source>
        <dbReference type="EMBL" id="KIM78541.1"/>
    </source>
</evidence>
<dbReference type="InterPro" id="IPR000873">
    <property type="entry name" value="AMP-dep_synth/lig_dom"/>
</dbReference>
<proteinExistence type="predicted"/>
<dbReference type="Pfam" id="PF00501">
    <property type="entry name" value="AMP-binding"/>
    <property type="match status" value="1"/>
</dbReference>
<evidence type="ECO:0000259" key="2">
    <source>
        <dbReference type="Pfam" id="PF00501"/>
    </source>
</evidence>
<name>A0A0C3FF04_PILCF</name>
<dbReference type="PANTHER" id="PTHR24096:SF422">
    <property type="entry name" value="BCDNA.GH02901"/>
    <property type="match status" value="1"/>
</dbReference>
<organism evidence="3 4">
    <name type="scientific">Piloderma croceum (strain F 1598)</name>
    <dbReference type="NCBI Taxonomy" id="765440"/>
    <lineage>
        <taxon>Eukaryota</taxon>
        <taxon>Fungi</taxon>
        <taxon>Dikarya</taxon>
        <taxon>Basidiomycota</taxon>
        <taxon>Agaricomycotina</taxon>
        <taxon>Agaricomycetes</taxon>
        <taxon>Agaricomycetidae</taxon>
        <taxon>Atheliales</taxon>
        <taxon>Atheliaceae</taxon>
        <taxon>Piloderma</taxon>
    </lineage>
</organism>
<dbReference type="Proteomes" id="UP000054166">
    <property type="component" value="Unassembled WGS sequence"/>
</dbReference>
<feature type="transmembrane region" description="Helical" evidence="1">
    <location>
        <begin position="292"/>
        <end position="310"/>
    </location>
</feature>
<dbReference type="SUPFAM" id="SSF56801">
    <property type="entry name" value="Acetyl-CoA synthetase-like"/>
    <property type="match status" value="1"/>
</dbReference>
<dbReference type="PROSITE" id="PS00455">
    <property type="entry name" value="AMP_BINDING"/>
    <property type="match status" value="1"/>
</dbReference>
<feature type="transmembrane region" description="Helical" evidence="1">
    <location>
        <begin position="258"/>
        <end position="280"/>
    </location>
</feature>
<keyword evidence="4" id="KW-1185">Reference proteome</keyword>
<feature type="transmembrane region" description="Helical" evidence="1">
    <location>
        <begin position="218"/>
        <end position="238"/>
    </location>
</feature>
<evidence type="ECO:0000313" key="4">
    <source>
        <dbReference type="Proteomes" id="UP000054166"/>
    </source>
</evidence>
<keyword evidence="1" id="KW-1133">Transmembrane helix</keyword>
<feature type="domain" description="AMP-dependent synthetase/ligase" evidence="2">
    <location>
        <begin position="39"/>
        <end position="417"/>
    </location>
</feature>
<reference evidence="4" key="2">
    <citation type="submission" date="2015-01" db="EMBL/GenBank/DDBJ databases">
        <title>Evolutionary Origins and Diversification of the Mycorrhizal Mutualists.</title>
        <authorList>
            <consortium name="DOE Joint Genome Institute"/>
            <consortium name="Mycorrhizal Genomics Consortium"/>
            <person name="Kohler A."/>
            <person name="Kuo A."/>
            <person name="Nagy L.G."/>
            <person name="Floudas D."/>
            <person name="Copeland A."/>
            <person name="Barry K.W."/>
            <person name="Cichocki N."/>
            <person name="Veneault-Fourrey C."/>
            <person name="LaButti K."/>
            <person name="Lindquist E.A."/>
            <person name="Lipzen A."/>
            <person name="Lundell T."/>
            <person name="Morin E."/>
            <person name="Murat C."/>
            <person name="Riley R."/>
            <person name="Ohm R."/>
            <person name="Sun H."/>
            <person name="Tunlid A."/>
            <person name="Henrissat B."/>
            <person name="Grigoriev I.V."/>
            <person name="Hibbett D.S."/>
            <person name="Martin F."/>
        </authorList>
    </citation>
    <scope>NUCLEOTIDE SEQUENCE [LARGE SCALE GENOMIC DNA]</scope>
    <source>
        <strain evidence="4">F 1598</strain>
    </source>
</reference>
<dbReference type="AlphaFoldDB" id="A0A0C3FF04"/>
<sequence>MTEFHSSYAMPQAGIPDDLTIPQFILDYHHPLRPVRPQGTPWLIDDATGRSVAYEELRVRTYGLANALYLKWNFGEGDVACIFARNHIDYVVAVWAVHRLGGVVSTANPAYTADELHYQLTTVKTSLLLVHPDVLDTAQVAAKKAGLSVDRVVLFECLPNSIPASHPTFQDLITEGLNKDPSFVEKRLAPGEAKTKLAVLCFSSGTTGRPKAVAIPHYALIVNIIQGAVFFGLGDPSIPQDDKRYRPGDIACGVLPLFHIYGLVVNLHFVIFAGMTMVVQPRFSLQKFLKSIVRYRITVLYLVPPMFILLCKDPIVKNYDLGHVRTTNSGAAPFSIELVQQLSQVLPNASITQGYGMTETSTTVSATSPLQRHTKGGVGVLLPGVVARVVKQDGSLARVGETGELHLNTPSLALGYLNNERA</sequence>
<keyword evidence="1" id="KW-0472">Membrane</keyword>
<accession>A0A0C3FF04</accession>
<gene>
    <name evidence="3" type="ORF">PILCRDRAFT_824452</name>
</gene>
<dbReference type="GO" id="GO:0016405">
    <property type="term" value="F:CoA-ligase activity"/>
    <property type="evidence" value="ECO:0007669"/>
    <property type="project" value="TreeGrafter"/>
</dbReference>
<dbReference type="PANTHER" id="PTHR24096">
    <property type="entry name" value="LONG-CHAIN-FATTY-ACID--COA LIGASE"/>
    <property type="match status" value="1"/>
</dbReference>
<protein>
    <recommendedName>
        <fullName evidence="2">AMP-dependent synthetase/ligase domain-containing protein</fullName>
    </recommendedName>
</protein>
<dbReference type="Gene3D" id="3.40.50.12780">
    <property type="entry name" value="N-terminal domain of ligase-like"/>
    <property type="match status" value="1"/>
</dbReference>